<dbReference type="PRINTS" id="PR00762">
    <property type="entry name" value="CLCHANNEL"/>
</dbReference>
<dbReference type="SMART" id="SM00116">
    <property type="entry name" value="CBS"/>
    <property type="match status" value="2"/>
</dbReference>
<evidence type="ECO:0000256" key="5">
    <source>
        <dbReference type="ARBA" id="ARBA00022692"/>
    </source>
</evidence>
<dbReference type="InterPro" id="IPR050368">
    <property type="entry name" value="ClC-type_chloride_channel"/>
</dbReference>
<dbReference type="FunFam" id="3.10.580.10:FF:000066">
    <property type="entry name" value="Chloride channel protein"/>
    <property type="match status" value="1"/>
</dbReference>
<dbReference type="GO" id="GO:0009535">
    <property type="term" value="C:chloroplast thylakoid membrane"/>
    <property type="evidence" value="ECO:0007669"/>
    <property type="project" value="TreeGrafter"/>
</dbReference>
<dbReference type="OrthoDB" id="4564at2759"/>
<feature type="domain" description="CBS" evidence="18">
    <location>
        <begin position="570"/>
        <end position="629"/>
    </location>
</feature>
<evidence type="ECO:0000256" key="9">
    <source>
        <dbReference type="ARBA" id="ARBA00023065"/>
    </source>
</evidence>
<dbReference type="PANTHER" id="PTHR43427:SF6">
    <property type="entry name" value="CHLORIDE CHANNEL PROTEIN CLC-E"/>
    <property type="match status" value="1"/>
</dbReference>
<dbReference type="PROSITE" id="PS51371">
    <property type="entry name" value="CBS"/>
    <property type="match status" value="1"/>
</dbReference>
<evidence type="ECO:0000256" key="3">
    <source>
        <dbReference type="ARBA" id="ARBA00011738"/>
    </source>
</evidence>
<reference evidence="20" key="1">
    <citation type="journal article" date="2015" name="Nat. Plants">
        <title>Genome expansion of Arabis alpina linked with retrotransposition and reduced symmetric DNA methylation.</title>
        <authorList>
            <person name="Willing E.M."/>
            <person name="Rawat V."/>
            <person name="Mandakova T."/>
            <person name="Maumus F."/>
            <person name="James G.V."/>
            <person name="Nordstroem K.J."/>
            <person name="Becker C."/>
            <person name="Warthmann N."/>
            <person name="Chica C."/>
            <person name="Szarzynska B."/>
            <person name="Zytnicki M."/>
            <person name="Albani M.C."/>
            <person name="Kiefer C."/>
            <person name="Bergonzi S."/>
            <person name="Castaings L."/>
            <person name="Mateos J.L."/>
            <person name="Berns M.C."/>
            <person name="Bujdoso N."/>
            <person name="Piofczyk T."/>
            <person name="de Lorenzo L."/>
            <person name="Barrero-Sicilia C."/>
            <person name="Mateos I."/>
            <person name="Piednoel M."/>
            <person name="Hagmann J."/>
            <person name="Chen-Min-Tao R."/>
            <person name="Iglesias-Fernandez R."/>
            <person name="Schuster S.C."/>
            <person name="Alonso-Blanco C."/>
            <person name="Roudier F."/>
            <person name="Carbonero P."/>
            <person name="Paz-Ares J."/>
            <person name="Davis S.J."/>
            <person name="Pecinka A."/>
            <person name="Quesneville H."/>
            <person name="Colot V."/>
            <person name="Lysak M.A."/>
            <person name="Weigel D."/>
            <person name="Coupland G."/>
            <person name="Schneeberger K."/>
        </authorList>
    </citation>
    <scope>NUCLEOTIDE SEQUENCE [LARGE SCALE GENOMIC DNA]</scope>
    <source>
        <strain evidence="20">cv. Pajares</strain>
    </source>
</reference>
<dbReference type="eggNOG" id="KOG0475">
    <property type="taxonomic scope" value="Eukaryota"/>
</dbReference>
<dbReference type="PANTHER" id="PTHR43427">
    <property type="entry name" value="CHLORIDE CHANNEL PROTEIN CLC-E"/>
    <property type="match status" value="1"/>
</dbReference>
<evidence type="ECO:0000256" key="6">
    <source>
        <dbReference type="ARBA" id="ARBA00022737"/>
    </source>
</evidence>
<dbReference type="SUPFAM" id="SSF54631">
    <property type="entry name" value="CBS-domain pair"/>
    <property type="match status" value="1"/>
</dbReference>
<keyword evidence="12" id="KW-0869">Chloride channel</keyword>
<dbReference type="Pfam" id="PF00571">
    <property type="entry name" value="CBS"/>
    <property type="match status" value="2"/>
</dbReference>
<feature type="region of interest" description="Disordered" evidence="17">
    <location>
        <begin position="505"/>
        <end position="539"/>
    </location>
</feature>
<keyword evidence="11 16" id="KW-0472">Membrane</keyword>
<evidence type="ECO:0000256" key="12">
    <source>
        <dbReference type="ARBA" id="ARBA00023173"/>
    </source>
</evidence>
<feature type="transmembrane region" description="Helical" evidence="16">
    <location>
        <begin position="306"/>
        <end position="332"/>
    </location>
</feature>
<comment type="subunit">
    <text evidence="3">Homodimer.</text>
</comment>
<evidence type="ECO:0000256" key="1">
    <source>
        <dbReference type="ARBA" id="ARBA00004141"/>
    </source>
</evidence>
<dbReference type="Gene3D" id="3.10.580.10">
    <property type="entry name" value="CBS-domain"/>
    <property type="match status" value="1"/>
</dbReference>
<evidence type="ECO:0000313" key="20">
    <source>
        <dbReference type="Proteomes" id="UP000029120"/>
    </source>
</evidence>
<evidence type="ECO:0000256" key="11">
    <source>
        <dbReference type="ARBA" id="ARBA00023136"/>
    </source>
</evidence>
<evidence type="ECO:0000256" key="7">
    <source>
        <dbReference type="ARBA" id="ARBA00022882"/>
    </source>
</evidence>
<keyword evidence="6" id="KW-0677">Repeat</keyword>
<dbReference type="SUPFAM" id="SSF81340">
    <property type="entry name" value="Clc chloride channel"/>
    <property type="match status" value="1"/>
</dbReference>
<dbReference type="Gene3D" id="1.10.3080.10">
    <property type="entry name" value="Clc chloride channel"/>
    <property type="match status" value="1"/>
</dbReference>
<organism evidence="19 20">
    <name type="scientific">Arabis alpina</name>
    <name type="common">Alpine rock-cress</name>
    <dbReference type="NCBI Taxonomy" id="50452"/>
    <lineage>
        <taxon>Eukaryota</taxon>
        <taxon>Viridiplantae</taxon>
        <taxon>Streptophyta</taxon>
        <taxon>Embryophyta</taxon>
        <taxon>Tracheophyta</taxon>
        <taxon>Spermatophyta</taxon>
        <taxon>Magnoliopsida</taxon>
        <taxon>eudicotyledons</taxon>
        <taxon>Gunneridae</taxon>
        <taxon>Pentapetalae</taxon>
        <taxon>rosids</taxon>
        <taxon>malvids</taxon>
        <taxon>Brassicales</taxon>
        <taxon>Brassicaceae</taxon>
        <taxon>Arabideae</taxon>
        <taxon>Arabis</taxon>
    </lineage>
</organism>
<sequence length="716" mass="76477">MAATSPLSATLRSPITSRRFSPILKTTAPSHFNLVPSPFSSPFSFTLPLLLRSGRVFSFSPAAKQIIDQEDIGFDETPSQELDIALACLVGVLTGISVVLFNNGVHLLRDFSWDGISDRGASWLREEPIGSNWLRVILVPTFGGLIVSVLNQLREEAAKDSDSDSGTDRLKAVLRPLLKTVAACVTLGTGNSLGPEGPSVEIGASIAKGVNSLFKKSPQTGFSLLAAGSASGISSGFNAAVAGCFFAVESVLWPSSSDSSTSLPNTTSMVILSAVTASVVSEIGLGSEPAFKVPDYDFRSPGELPLYLLLGALCGLVSLALSRCTSLMTSAVDSLNKDAGIPKAVFPVIGGLTVGIIALVYPEVLYWGFQNVDILLESRPFVKGLSADLLLQLVAVKIAATALCRASGLVGGYYHPSLFIGGAAGMAYGKFIGLALDQNPELHLSILEVASPQAYGLVGMAATLAGVCQVPLTSVLLLFELTQDYRIVLPLLGAVGMSSWITSRQSKRKETREKKESRKRKSQEAVQPLSSSDDRSSTNNLCEVESSLCVDDSFIQAEELPKSVFVSEAMRTRFAAVMMSTSLEEAITRMLIEKQSCALIVDPDNIFLGLLTLSDIQEFSKARKEGNKRPKDIFVSEICSKTGGGCKVPWTVTPDMDLLAVQTIMNKNEISHVPVVSGSIDARRILPVGVLDRECITVTRRALATRMFLDESILRP</sequence>
<evidence type="ECO:0000259" key="18">
    <source>
        <dbReference type="PROSITE" id="PS51371"/>
    </source>
</evidence>
<keyword evidence="4 16" id="KW-0813">Transport</keyword>
<keyword evidence="9 16" id="KW-0406">Ion transport</keyword>
<feature type="transmembrane region" description="Helical" evidence="16">
    <location>
        <begin position="457"/>
        <end position="479"/>
    </location>
</feature>
<dbReference type="AlphaFoldDB" id="A0A087GJY0"/>
<dbReference type="InterPro" id="IPR001807">
    <property type="entry name" value="ClC"/>
</dbReference>
<proteinExistence type="inferred from homology"/>
<evidence type="ECO:0000313" key="19">
    <source>
        <dbReference type="EMBL" id="KFK30182.1"/>
    </source>
</evidence>
<dbReference type="FunFam" id="1.10.3080.10:FF:000008">
    <property type="entry name" value="Chloride channel protein"/>
    <property type="match status" value="1"/>
</dbReference>
<comment type="subcellular location">
    <subcellularLocation>
        <location evidence="1 16">Membrane</location>
        <topology evidence="1 16">Multi-pass membrane protein</topology>
    </subcellularLocation>
</comment>
<feature type="transmembrane region" description="Helical" evidence="16">
    <location>
        <begin position="389"/>
        <end position="408"/>
    </location>
</feature>
<evidence type="ECO:0000256" key="15">
    <source>
        <dbReference type="PROSITE-ProRule" id="PRU00703"/>
    </source>
</evidence>
<gene>
    <name evidence="19" type="ordered locus">AALP_Aa7g228200</name>
</gene>
<feature type="transmembrane region" description="Helical" evidence="16">
    <location>
        <begin position="485"/>
        <end position="502"/>
    </location>
</feature>
<evidence type="ECO:0000256" key="2">
    <source>
        <dbReference type="ARBA" id="ARBA00009476"/>
    </source>
</evidence>
<keyword evidence="5 16" id="KW-0812">Transmembrane</keyword>
<dbReference type="InterPro" id="IPR000644">
    <property type="entry name" value="CBS_dom"/>
</dbReference>
<dbReference type="CDD" id="cd04592">
    <property type="entry name" value="CBS_pair_voltage-gated_CLC_euk_bac"/>
    <property type="match status" value="1"/>
</dbReference>
<dbReference type="GO" id="GO:0005254">
    <property type="term" value="F:chloride channel activity"/>
    <property type="evidence" value="ECO:0007669"/>
    <property type="project" value="UniProtKB-UniRule"/>
</dbReference>
<keyword evidence="7" id="KW-0851">Voltage-gated channel</keyword>
<feature type="transmembrane region" description="Helical" evidence="16">
    <location>
        <begin position="414"/>
        <end position="436"/>
    </location>
</feature>
<dbReference type="Proteomes" id="UP000029120">
    <property type="component" value="Chromosome 7"/>
</dbReference>
<protein>
    <recommendedName>
        <fullName evidence="16">Chloride channel protein</fullName>
    </recommendedName>
</protein>
<dbReference type="Gramene" id="KFK30182">
    <property type="protein sequence ID" value="KFK30182"/>
    <property type="gene ID" value="AALP_AA7G228200"/>
</dbReference>
<comment type="caution">
    <text evidence="16">Lacks conserved residue(s) required for the propagation of feature annotation.</text>
</comment>
<feature type="transmembrane region" description="Helical" evidence="16">
    <location>
        <begin position="344"/>
        <end position="369"/>
    </location>
</feature>
<evidence type="ECO:0000256" key="13">
    <source>
        <dbReference type="ARBA" id="ARBA00023214"/>
    </source>
</evidence>
<keyword evidence="10 15" id="KW-0129">CBS domain</keyword>
<keyword evidence="8 16" id="KW-1133">Transmembrane helix</keyword>
<keyword evidence="14" id="KW-0407">Ion channel</keyword>
<evidence type="ECO:0000256" key="14">
    <source>
        <dbReference type="ARBA" id="ARBA00023303"/>
    </source>
</evidence>
<dbReference type="CDD" id="cd00400">
    <property type="entry name" value="Voltage_gated_ClC"/>
    <property type="match status" value="1"/>
</dbReference>
<keyword evidence="20" id="KW-1185">Reference proteome</keyword>
<evidence type="ECO:0000256" key="4">
    <source>
        <dbReference type="ARBA" id="ARBA00022448"/>
    </source>
</evidence>
<dbReference type="OMA" id="CTALSME"/>
<comment type="similarity">
    <text evidence="2 16">Belongs to the chloride channel (TC 2.A.49) family.</text>
</comment>
<accession>A0A087GJY0</accession>
<dbReference type="Pfam" id="PF00654">
    <property type="entry name" value="Voltage_CLC"/>
    <property type="match status" value="1"/>
</dbReference>
<dbReference type="GO" id="GO:0034707">
    <property type="term" value="C:chloride channel complex"/>
    <property type="evidence" value="ECO:0007669"/>
    <property type="project" value="UniProtKB-KW"/>
</dbReference>
<dbReference type="InterPro" id="IPR046342">
    <property type="entry name" value="CBS_dom_sf"/>
</dbReference>
<evidence type="ECO:0000256" key="17">
    <source>
        <dbReference type="SAM" id="MobiDB-lite"/>
    </source>
</evidence>
<evidence type="ECO:0000256" key="10">
    <source>
        <dbReference type="ARBA" id="ARBA00023122"/>
    </source>
</evidence>
<name>A0A087GJY0_ARAAL</name>
<evidence type="ECO:0000256" key="16">
    <source>
        <dbReference type="RuleBase" id="RU361221"/>
    </source>
</evidence>
<evidence type="ECO:0000256" key="8">
    <source>
        <dbReference type="ARBA" id="ARBA00022989"/>
    </source>
</evidence>
<dbReference type="EMBL" id="CM002875">
    <property type="protein sequence ID" value="KFK30182.1"/>
    <property type="molecule type" value="Genomic_DNA"/>
</dbReference>
<keyword evidence="13 16" id="KW-0868">Chloride</keyword>
<dbReference type="InterPro" id="IPR014743">
    <property type="entry name" value="Cl-channel_core"/>
</dbReference>